<protein>
    <recommendedName>
        <fullName evidence="4">Myoblast determination protein 1 homolog</fullName>
    </recommendedName>
</protein>
<feature type="region of interest" description="Disordered" evidence="5">
    <location>
        <begin position="181"/>
        <end position="283"/>
    </location>
</feature>
<proteinExistence type="predicted"/>
<feature type="compositionally biased region" description="Low complexity" evidence="5">
    <location>
        <begin position="253"/>
        <end position="275"/>
    </location>
</feature>
<feature type="region of interest" description="Disordered" evidence="5">
    <location>
        <begin position="592"/>
        <end position="646"/>
    </location>
</feature>
<feature type="region of interest" description="Disordered" evidence="5">
    <location>
        <begin position="533"/>
        <end position="563"/>
    </location>
</feature>
<dbReference type="FunFam" id="4.10.280.10:FF:000005">
    <property type="entry name" value="Myogenic factor"/>
    <property type="match status" value="1"/>
</dbReference>
<dbReference type="OrthoDB" id="10049614at2759"/>
<feature type="compositionally biased region" description="Low complexity" evidence="5">
    <location>
        <begin position="221"/>
        <end position="238"/>
    </location>
</feature>
<dbReference type="InterPro" id="IPR036638">
    <property type="entry name" value="HLH_DNA-bd_sf"/>
</dbReference>
<dbReference type="GO" id="GO:0046983">
    <property type="term" value="F:protein dimerization activity"/>
    <property type="evidence" value="ECO:0007669"/>
    <property type="project" value="InterPro"/>
</dbReference>
<dbReference type="SMART" id="SM00353">
    <property type="entry name" value="HLH"/>
    <property type="match status" value="1"/>
</dbReference>
<dbReference type="Pfam" id="PF00010">
    <property type="entry name" value="HLH"/>
    <property type="match status" value="1"/>
</dbReference>
<gene>
    <name evidence="7" type="ORF">MENT_LOCUS23060</name>
</gene>
<comment type="subcellular location">
    <subcellularLocation>
        <location evidence="1">Nucleus</location>
    </subcellularLocation>
</comment>
<feature type="compositionally biased region" description="Basic and acidic residues" evidence="5">
    <location>
        <begin position="614"/>
        <end position="626"/>
    </location>
</feature>
<dbReference type="InterPro" id="IPR039704">
    <property type="entry name" value="Myogenic_factor"/>
</dbReference>
<keyword evidence="3" id="KW-0539">Nucleus</keyword>
<evidence type="ECO:0000259" key="6">
    <source>
        <dbReference type="PROSITE" id="PS50888"/>
    </source>
</evidence>
<name>A0A6V7V9B1_MELEN</name>
<dbReference type="GO" id="GO:0045663">
    <property type="term" value="P:positive regulation of myoblast differentiation"/>
    <property type="evidence" value="ECO:0007669"/>
    <property type="project" value="TreeGrafter"/>
</dbReference>
<feature type="compositionally biased region" description="Polar residues" evidence="5">
    <location>
        <begin position="181"/>
        <end position="190"/>
    </location>
</feature>
<dbReference type="GO" id="GO:0007517">
    <property type="term" value="P:muscle organ development"/>
    <property type="evidence" value="ECO:0007669"/>
    <property type="project" value="InterPro"/>
</dbReference>
<evidence type="ECO:0000256" key="5">
    <source>
        <dbReference type="SAM" id="MobiDB-lite"/>
    </source>
</evidence>
<evidence type="ECO:0000256" key="4">
    <source>
        <dbReference type="ARBA" id="ARBA00070761"/>
    </source>
</evidence>
<organism evidence="7 8">
    <name type="scientific">Meloidogyne enterolobii</name>
    <name type="common">Root-knot nematode worm</name>
    <name type="synonym">Meloidogyne mayaguensis</name>
    <dbReference type="NCBI Taxonomy" id="390850"/>
    <lineage>
        <taxon>Eukaryota</taxon>
        <taxon>Metazoa</taxon>
        <taxon>Ecdysozoa</taxon>
        <taxon>Nematoda</taxon>
        <taxon>Chromadorea</taxon>
        <taxon>Rhabditida</taxon>
        <taxon>Tylenchina</taxon>
        <taxon>Tylenchomorpha</taxon>
        <taxon>Tylenchoidea</taxon>
        <taxon>Meloidogynidae</taxon>
        <taxon>Meloidogyninae</taxon>
        <taxon>Meloidogyne</taxon>
    </lineage>
</organism>
<dbReference type="Gene3D" id="4.10.280.10">
    <property type="entry name" value="Helix-loop-helix DNA-binding domain"/>
    <property type="match status" value="1"/>
</dbReference>
<dbReference type="InterPro" id="IPR011598">
    <property type="entry name" value="bHLH_dom"/>
</dbReference>
<sequence>MNGQHHHAHSNLLEYDPVFGLSTQQQLTAASLDVGGTLATLTAFSASSVANSPMDYTVIAGGPPAYDQLYRYQATGGYYDGLGPAQSATPAYATVGPTGYLDFGGGGTSLGSFSSAPTMLLSSALQQQTWGGINGVGTSILHQHLMQQRSSPSPTADFVHQIHQQNGRLTELIPAIVQPHQTSNNNSNLIQRPPPPQSSHPQQEQQQTNNINNTAHLRRQNTPGGNSRNSNNSNTTTTIRPVKGEPKRRVPNASKAANLANKSAALQQQQPSSSAYDPNTSNIPNSEGVIVGGGNTSINIIHGHGTKKTKYSVERRKAATMRERRRLRKVNDAFEVVKARTCPNPHQRLPKVSKVEILRGAIEYINMLEHLLQTHAKMEPILATALQHNSTEINRGDNNGGDVGDVQASSSGQNQMLETCGNGEFCLNNFPSIVHSYYKNRGLYETVCMDAPPTPSIQHNPGCCHLEHSGHQMNSMAYFEQQHQMLTNNNMFGNTNCIHHNHHHHHPHHNLNNNFSSSPMHGDMLPMASTPPAIRRTTTKGRGGQRGGGKIGGRGRGRGASTSSRAIATALATAERQQQQQNLVAIINEQQQKHESLQKHENLQKHQINQQKHQQKEEENKSEYQQKHSQQQKQSKQEENISEFQQKQNQNLKQTSCFDKNNVSVVLTTNSENVYQNLKQTSCFDKNNVVTTNSGNVYQNLKSTSCFDKNNVSVVLTTTNSENVCMASNVCVSSNVSLNNSGLSKTNVCVPVCFQ</sequence>
<evidence type="ECO:0000256" key="2">
    <source>
        <dbReference type="ARBA" id="ARBA00023125"/>
    </source>
</evidence>
<feature type="compositionally biased region" description="Gly residues" evidence="5">
    <location>
        <begin position="541"/>
        <end position="554"/>
    </location>
</feature>
<dbReference type="PANTHER" id="PTHR11534">
    <property type="entry name" value="MYOGENIC FACTOR"/>
    <property type="match status" value="1"/>
</dbReference>
<dbReference type="PROSITE" id="PS50888">
    <property type="entry name" value="BHLH"/>
    <property type="match status" value="1"/>
</dbReference>
<accession>A0A6V7V9B1</accession>
<evidence type="ECO:0000313" key="7">
    <source>
        <dbReference type="EMBL" id="CAD2171563.1"/>
    </source>
</evidence>
<dbReference type="SUPFAM" id="SSF47459">
    <property type="entry name" value="HLH, helix-loop-helix DNA-binding domain"/>
    <property type="match status" value="1"/>
</dbReference>
<reference evidence="7 8" key="1">
    <citation type="submission" date="2020-08" db="EMBL/GenBank/DDBJ databases">
        <authorList>
            <person name="Koutsovoulos G."/>
            <person name="Danchin GJ E."/>
        </authorList>
    </citation>
    <scope>NUCLEOTIDE SEQUENCE [LARGE SCALE GENOMIC DNA]</scope>
</reference>
<dbReference type="GO" id="GO:0000981">
    <property type="term" value="F:DNA-binding transcription factor activity, RNA polymerase II-specific"/>
    <property type="evidence" value="ECO:0007669"/>
    <property type="project" value="TreeGrafter"/>
</dbReference>
<evidence type="ECO:0000256" key="1">
    <source>
        <dbReference type="ARBA" id="ARBA00004123"/>
    </source>
</evidence>
<dbReference type="CDD" id="cd19699">
    <property type="entry name" value="bHLH_TS_dMYOD_like"/>
    <property type="match status" value="1"/>
</dbReference>
<dbReference type="EMBL" id="CAJEWN010000186">
    <property type="protein sequence ID" value="CAD2171563.1"/>
    <property type="molecule type" value="Genomic_DNA"/>
</dbReference>
<feature type="compositionally biased region" description="Basic and acidic residues" evidence="5">
    <location>
        <begin position="592"/>
        <end position="604"/>
    </location>
</feature>
<dbReference type="Proteomes" id="UP000580250">
    <property type="component" value="Unassembled WGS sequence"/>
</dbReference>
<evidence type="ECO:0000256" key="3">
    <source>
        <dbReference type="ARBA" id="ARBA00023242"/>
    </source>
</evidence>
<keyword evidence="2" id="KW-0238">DNA-binding</keyword>
<dbReference type="GO" id="GO:0005634">
    <property type="term" value="C:nucleus"/>
    <property type="evidence" value="ECO:0007669"/>
    <property type="project" value="UniProtKB-SubCell"/>
</dbReference>
<dbReference type="AlphaFoldDB" id="A0A6V7V9B1"/>
<dbReference type="GO" id="GO:0000978">
    <property type="term" value="F:RNA polymerase II cis-regulatory region sequence-specific DNA binding"/>
    <property type="evidence" value="ECO:0007669"/>
    <property type="project" value="TreeGrafter"/>
</dbReference>
<dbReference type="PANTHER" id="PTHR11534:SF9">
    <property type="entry name" value="MYOGENIC-DETERMINATION PROTEIN"/>
    <property type="match status" value="1"/>
</dbReference>
<feature type="domain" description="BHLH" evidence="6">
    <location>
        <begin position="314"/>
        <end position="368"/>
    </location>
</feature>
<evidence type="ECO:0000313" key="8">
    <source>
        <dbReference type="Proteomes" id="UP000580250"/>
    </source>
</evidence>
<comment type="caution">
    <text evidence="7">The sequence shown here is derived from an EMBL/GenBank/DDBJ whole genome shotgun (WGS) entry which is preliminary data.</text>
</comment>